<keyword evidence="2" id="KW-1003">Cell membrane</keyword>
<gene>
    <name evidence="8" type="ORF">EDD76_102147</name>
</gene>
<dbReference type="AlphaFoldDB" id="A0A4R1R4M8"/>
<dbReference type="GO" id="GO:0005886">
    <property type="term" value="C:plasma membrane"/>
    <property type="evidence" value="ECO:0007669"/>
    <property type="project" value="UniProtKB-SubCell"/>
</dbReference>
<dbReference type="PANTHER" id="PTHR33885">
    <property type="entry name" value="PHAGE SHOCK PROTEIN C"/>
    <property type="match status" value="1"/>
</dbReference>
<organism evidence="8 9">
    <name type="scientific">Kineothrix alysoides</name>
    <dbReference type="NCBI Taxonomy" id="1469948"/>
    <lineage>
        <taxon>Bacteria</taxon>
        <taxon>Bacillati</taxon>
        <taxon>Bacillota</taxon>
        <taxon>Clostridia</taxon>
        <taxon>Lachnospirales</taxon>
        <taxon>Lachnospiraceae</taxon>
        <taxon>Kineothrix</taxon>
    </lineage>
</organism>
<keyword evidence="3 6" id="KW-0812">Transmembrane</keyword>
<evidence type="ECO:0000256" key="3">
    <source>
        <dbReference type="ARBA" id="ARBA00022692"/>
    </source>
</evidence>
<dbReference type="InterPro" id="IPR052027">
    <property type="entry name" value="PspC"/>
</dbReference>
<dbReference type="InterPro" id="IPR007168">
    <property type="entry name" value="Phageshock_PspC_N"/>
</dbReference>
<evidence type="ECO:0000256" key="5">
    <source>
        <dbReference type="ARBA" id="ARBA00023136"/>
    </source>
</evidence>
<accession>A0A4R1R4M8</accession>
<comment type="subcellular location">
    <subcellularLocation>
        <location evidence="1">Cell membrane</location>
        <topology evidence="1">Single-pass membrane protein</topology>
    </subcellularLocation>
</comment>
<dbReference type="STRING" id="1469948.GCA_000732725_00184"/>
<proteinExistence type="predicted"/>
<keyword evidence="9" id="KW-1185">Reference proteome</keyword>
<dbReference type="Proteomes" id="UP000295718">
    <property type="component" value="Unassembled WGS sequence"/>
</dbReference>
<reference evidence="8 9" key="1">
    <citation type="submission" date="2019-03" db="EMBL/GenBank/DDBJ databases">
        <title>Genomic Encyclopedia of Type Strains, Phase IV (KMG-IV): sequencing the most valuable type-strain genomes for metagenomic binning, comparative biology and taxonomic classification.</title>
        <authorList>
            <person name="Goeker M."/>
        </authorList>
    </citation>
    <scope>NUCLEOTIDE SEQUENCE [LARGE SCALE GENOMIC DNA]</scope>
    <source>
        <strain evidence="8 9">DSM 100556</strain>
    </source>
</reference>
<keyword evidence="5 6" id="KW-0472">Membrane</keyword>
<evidence type="ECO:0000256" key="4">
    <source>
        <dbReference type="ARBA" id="ARBA00022989"/>
    </source>
</evidence>
<comment type="caution">
    <text evidence="8">The sequence shown here is derived from an EMBL/GenBank/DDBJ whole genome shotgun (WGS) entry which is preliminary data.</text>
</comment>
<dbReference type="EMBL" id="SLUO01000002">
    <property type="protein sequence ID" value="TCL60451.1"/>
    <property type="molecule type" value="Genomic_DNA"/>
</dbReference>
<sequence length="65" mass="7163">MDNDYKKLTRSKFNRMISGVCGGLGNYLGMDPTVVRLIWLILSIASFGTGLIIYLVAAIVIPEED</sequence>
<dbReference type="RefSeq" id="WP_031388969.1">
    <property type="nucleotide sequence ID" value="NZ_JPNB01000001.1"/>
</dbReference>
<dbReference type="OrthoDB" id="9815286at2"/>
<evidence type="ECO:0000256" key="1">
    <source>
        <dbReference type="ARBA" id="ARBA00004162"/>
    </source>
</evidence>
<feature type="transmembrane region" description="Helical" evidence="6">
    <location>
        <begin position="37"/>
        <end position="61"/>
    </location>
</feature>
<protein>
    <submittedName>
        <fullName evidence="8">Phage shock protein C (PspC) family protein</fullName>
    </submittedName>
</protein>
<evidence type="ECO:0000256" key="6">
    <source>
        <dbReference type="SAM" id="Phobius"/>
    </source>
</evidence>
<evidence type="ECO:0000313" key="9">
    <source>
        <dbReference type="Proteomes" id="UP000295718"/>
    </source>
</evidence>
<evidence type="ECO:0000313" key="8">
    <source>
        <dbReference type="EMBL" id="TCL60451.1"/>
    </source>
</evidence>
<evidence type="ECO:0000259" key="7">
    <source>
        <dbReference type="Pfam" id="PF04024"/>
    </source>
</evidence>
<name>A0A4R1R4M8_9FIRM</name>
<feature type="domain" description="Phage shock protein PspC N-terminal" evidence="7">
    <location>
        <begin position="6"/>
        <end position="64"/>
    </location>
</feature>
<dbReference type="Pfam" id="PF04024">
    <property type="entry name" value="PspC"/>
    <property type="match status" value="1"/>
</dbReference>
<keyword evidence="4 6" id="KW-1133">Transmembrane helix</keyword>
<dbReference type="PANTHER" id="PTHR33885:SF3">
    <property type="entry name" value="PHAGE SHOCK PROTEIN C"/>
    <property type="match status" value="1"/>
</dbReference>
<evidence type="ECO:0000256" key="2">
    <source>
        <dbReference type="ARBA" id="ARBA00022475"/>
    </source>
</evidence>